<keyword evidence="1" id="KW-0175">Coiled coil</keyword>
<evidence type="ECO:0000313" key="4">
    <source>
        <dbReference type="Proteomes" id="UP000184188"/>
    </source>
</evidence>
<dbReference type="GO" id="GO:0031511">
    <property type="term" value="C:Mis6-Sim4 complex"/>
    <property type="evidence" value="ECO:0007669"/>
    <property type="project" value="InterPro"/>
</dbReference>
<evidence type="ECO:0000313" key="3">
    <source>
        <dbReference type="EMBL" id="OJJ49901.1"/>
    </source>
</evidence>
<feature type="region of interest" description="Disordered" evidence="2">
    <location>
        <begin position="276"/>
        <end position="358"/>
    </location>
</feature>
<dbReference type="RefSeq" id="XP_022584411.1">
    <property type="nucleotide sequence ID" value="XM_022724534.1"/>
</dbReference>
<protein>
    <submittedName>
        <fullName evidence="3">Uncharacterized protein</fullName>
    </submittedName>
</protein>
<dbReference type="InterPro" id="IPR025207">
    <property type="entry name" value="Sim4_Fta4"/>
</dbReference>
<dbReference type="PANTHER" id="PTHR39472:SF1">
    <property type="entry name" value="EXPRESSED PROTEIN"/>
    <property type="match status" value="1"/>
</dbReference>
<feature type="compositionally biased region" description="Low complexity" evidence="2">
    <location>
        <begin position="284"/>
        <end position="298"/>
    </location>
</feature>
<feature type="compositionally biased region" description="Polar residues" evidence="2">
    <location>
        <begin position="308"/>
        <end position="328"/>
    </location>
</feature>
<dbReference type="Pfam" id="PF13093">
    <property type="entry name" value="FTA4"/>
    <property type="match status" value="1"/>
</dbReference>
<dbReference type="AlphaFoldDB" id="A0A1L9SS42"/>
<evidence type="ECO:0000256" key="2">
    <source>
        <dbReference type="SAM" id="MobiDB-lite"/>
    </source>
</evidence>
<sequence length="683" mass="76876">MESARTISELKSAFIRGQVRILSEGLEPPEGWRNYASESNEGDLSDKAVDDALQKLNAAVKQHNRVVYSSQAVHHVAQQISSLYWASATQENQSLSSNMGVEKTMDLTNHLNIRKLPLELEDPAATEEERSRLRYQQARERLMELDERRQERQRRLSQLQQLKHLVEPFRSPQENIQPNLVTRDGELARELDKMRMLVARAAGRIGQQPPKKHGQPDSVSRILSSEQKITAVLDLMDIISELTVVQDEDIIWNPIQPNTGDIVQVSFTLTMDEDQSRTDHIEFSGRSSPASESPSLDPFGHGVATLPGNISSTGQLHDQGENSVQQTAIIEGLQEVPSSPKPSFVRGHRRRSTHVSPRDLESFRKEVLGLQEPCRDYDFDSPDTLRLNPSHDPQLQDLNSAFERAAMSLNNGGGMPSNGPGAGMFSGFMDNANNPNMVNMPRPNMSPIMPHSPSQANGGGMAGVNVSGMPMNAGHQMDLNHLYEMVLDLSEVLKNNREVTKSIVSSAEDIMKRANSEGASPTLQQVNGEINGARISELERAVAKEKRLVETLKREQAENTKLIGEYEAAVGVMVEQIRNYCHNNNMHFLSQKRHYNNLLQAERDAHLSSRLDRDYWHEQTMKCAEMIRTAYRLRCEEEEPYIRVISGLQNEVRAYRNALGMEPEKPEEEYGWEILKDTPPSVE</sequence>
<dbReference type="Proteomes" id="UP000184188">
    <property type="component" value="Unassembled WGS sequence"/>
</dbReference>
<organism evidence="3 4">
    <name type="scientific">Penicilliopsis zonata CBS 506.65</name>
    <dbReference type="NCBI Taxonomy" id="1073090"/>
    <lineage>
        <taxon>Eukaryota</taxon>
        <taxon>Fungi</taxon>
        <taxon>Dikarya</taxon>
        <taxon>Ascomycota</taxon>
        <taxon>Pezizomycotina</taxon>
        <taxon>Eurotiomycetes</taxon>
        <taxon>Eurotiomycetidae</taxon>
        <taxon>Eurotiales</taxon>
        <taxon>Aspergillaceae</taxon>
        <taxon>Penicilliopsis</taxon>
    </lineage>
</organism>
<evidence type="ECO:0000256" key="1">
    <source>
        <dbReference type="SAM" id="Coils"/>
    </source>
</evidence>
<dbReference type="GeneID" id="34610999"/>
<dbReference type="OrthoDB" id="21214at2759"/>
<dbReference type="VEuPathDB" id="FungiDB:ASPZODRAFT_139247"/>
<accession>A0A1L9SS42</accession>
<gene>
    <name evidence="3" type="ORF">ASPZODRAFT_139247</name>
</gene>
<reference evidence="4" key="1">
    <citation type="journal article" date="2017" name="Genome Biol.">
        <title>Comparative genomics reveals high biological diversity and specific adaptations in the industrially and medically important fungal genus Aspergillus.</title>
        <authorList>
            <person name="de Vries R.P."/>
            <person name="Riley R."/>
            <person name="Wiebenga A."/>
            <person name="Aguilar-Osorio G."/>
            <person name="Amillis S."/>
            <person name="Uchima C.A."/>
            <person name="Anderluh G."/>
            <person name="Asadollahi M."/>
            <person name="Askin M."/>
            <person name="Barry K."/>
            <person name="Battaglia E."/>
            <person name="Bayram O."/>
            <person name="Benocci T."/>
            <person name="Braus-Stromeyer S.A."/>
            <person name="Caldana C."/>
            <person name="Canovas D."/>
            <person name="Cerqueira G.C."/>
            <person name="Chen F."/>
            <person name="Chen W."/>
            <person name="Choi C."/>
            <person name="Clum A."/>
            <person name="Dos Santos R.A."/>
            <person name="Damasio A.R."/>
            <person name="Diallinas G."/>
            <person name="Emri T."/>
            <person name="Fekete E."/>
            <person name="Flipphi M."/>
            <person name="Freyberg S."/>
            <person name="Gallo A."/>
            <person name="Gournas C."/>
            <person name="Habgood R."/>
            <person name="Hainaut M."/>
            <person name="Harispe M.L."/>
            <person name="Henrissat B."/>
            <person name="Hilden K.S."/>
            <person name="Hope R."/>
            <person name="Hossain A."/>
            <person name="Karabika E."/>
            <person name="Karaffa L."/>
            <person name="Karanyi Z."/>
            <person name="Krasevec N."/>
            <person name="Kuo A."/>
            <person name="Kusch H."/>
            <person name="LaButti K."/>
            <person name="Lagendijk E.L."/>
            <person name="Lapidus A."/>
            <person name="Levasseur A."/>
            <person name="Lindquist E."/>
            <person name="Lipzen A."/>
            <person name="Logrieco A.F."/>
            <person name="MacCabe A."/>
            <person name="Maekelae M.R."/>
            <person name="Malavazi I."/>
            <person name="Melin P."/>
            <person name="Meyer V."/>
            <person name="Mielnichuk N."/>
            <person name="Miskei M."/>
            <person name="Molnar A.P."/>
            <person name="Mule G."/>
            <person name="Ngan C.Y."/>
            <person name="Orejas M."/>
            <person name="Orosz E."/>
            <person name="Ouedraogo J.P."/>
            <person name="Overkamp K.M."/>
            <person name="Park H.-S."/>
            <person name="Perrone G."/>
            <person name="Piumi F."/>
            <person name="Punt P.J."/>
            <person name="Ram A.F."/>
            <person name="Ramon A."/>
            <person name="Rauscher S."/>
            <person name="Record E."/>
            <person name="Riano-Pachon D.M."/>
            <person name="Robert V."/>
            <person name="Roehrig J."/>
            <person name="Ruller R."/>
            <person name="Salamov A."/>
            <person name="Salih N.S."/>
            <person name="Samson R.A."/>
            <person name="Sandor E."/>
            <person name="Sanguinetti M."/>
            <person name="Schuetze T."/>
            <person name="Sepcic K."/>
            <person name="Shelest E."/>
            <person name="Sherlock G."/>
            <person name="Sophianopoulou V."/>
            <person name="Squina F.M."/>
            <person name="Sun H."/>
            <person name="Susca A."/>
            <person name="Todd R.B."/>
            <person name="Tsang A."/>
            <person name="Unkles S.E."/>
            <person name="van de Wiele N."/>
            <person name="van Rossen-Uffink D."/>
            <person name="Oliveira J.V."/>
            <person name="Vesth T.C."/>
            <person name="Visser J."/>
            <person name="Yu J.-H."/>
            <person name="Zhou M."/>
            <person name="Andersen M.R."/>
            <person name="Archer D.B."/>
            <person name="Baker S.E."/>
            <person name="Benoit I."/>
            <person name="Brakhage A.A."/>
            <person name="Braus G.H."/>
            <person name="Fischer R."/>
            <person name="Frisvad J.C."/>
            <person name="Goldman G.H."/>
            <person name="Houbraken J."/>
            <person name="Oakley B."/>
            <person name="Pocsi I."/>
            <person name="Scazzocchio C."/>
            <person name="Seiboth B."/>
            <person name="vanKuyk P.A."/>
            <person name="Wortman J."/>
            <person name="Dyer P.S."/>
            <person name="Grigoriev I.V."/>
        </authorList>
    </citation>
    <scope>NUCLEOTIDE SEQUENCE [LARGE SCALE GENOMIC DNA]</scope>
    <source>
        <strain evidence="4">CBS 506.65</strain>
    </source>
</reference>
<dbReference type="EMBL" id="KV878337">
    <property type="protein sequence ID" value="OJJ49901.1"/>
    <property type="molecule type" value="Genomic_DNA"/>
</dbReference>
<proteinExistence type="predicted"/>
<dbReference type="PANTHER" id="PTHR39472">
    <property type="entry name" value="EXPRESSED PROTEIN"/>
    <property type="match status" value="1"/>
</dbReference>
<keyword evidence="4" id="KW-1185">Reference proteome</keyword>
<feature type="coiled-coil region" evidence="1">
    <location>
        <begin position="128"/>
        <end position="162"/>
    </location>
</feature>
<name>A0A1L9SS42_9EURO</name>